<dbReference type="InterPro" id="IPR019619">
    <property type="entry name" value="DUF2490"/>
</dbReference>
<protein>
    <recommendedName>
        <fullName evidence="4">DUF2490 domain-containing protein</fullName>
    </recommendedName>
</protein>
<dbReference type="RefSeq" id="WP_188625622.1">
    <property type="nucleotide sequence ID" value="NZ_BMIL01000002.1"/>
</dbReference>
<gene>
    <name evidence="2" type="ORF">GCM10011387_08810</name>
</gene>
<keyword evidence="3" id="KW-1185">Reference proteome</keyword>
<reference evidence="2" key="1">
    <citation type="journal article" date="2014" name="Int. J. Syst. Evol. Microbiol.">
        <title>Complete genome sequence of Corynebacterium casei LMG S-19264T (=DSM 44701T), isolated from a smear-ripened cheese.</title>
        <authorList>
            <consortium name="US DOE Joint Genome Institute (JGI-PGF)"/>
            <person name="Walter F."/>
            <person name="Albersmeier A."/>
            <person name="Kalinowski J."/>
            <person name="Ruckert C."/>
        </authorList>
    </citation>
    <scope>NUCLEOTIDE SEQUENCE</scope>
    <source>
        <strain evidence="2">CGMCC 1.15343</strain>
    </source>
</reference>
<evidence type="ECO:0000256" key="1">
    <source>
        <dbReference type="SAM" id="SignalP"/>
    </source>
</evidence>
<keyword evidence="1" id="KW-0732">Signal</keyword>
<feature type="signal peptide" evidence="1">
    <location>
        <begin position="1"/>
        <end position="19"/>
    </location>
</feature>
<comment type="caution">
    <text evidence="2">The sequence shown here is derived from an EMBL/GenBank/DDBJ whole genome shotgun (WGS) entry which is preliminary data.</text>
</comment>
<reference evidence="2" key="2">
    <citation type="submission" date="2020-09" db="EMBL/GenBank/DDBJ databases">
        <authorList>
            <person name="Sun Q."/>
            <person name="Zhou Y."/>
        </authorList>
    </citation>
    <scope>NUCLEOTIDE SEQUENCE</scope>
    <source>
        <strain evidence="2">CGMCC 1.15343</strain>
    </source>
</reference>
<evidence type="ECO:0000313" key="2">
    <source>
        <dbReference type="EMBL" id="GGC57450.1"/>
    </source>
</evidence>
<dbReference type="AlphaFoldDB" id="A0A916U2Q1"/>
<dbReference type="EMBL" id="BMIL01000002">
    <property type="protein sequence ID" value="GGC57450.1"/>
    <property type="molecule type" value="Genomic_DNA"/>
</dbReference>
<dbReference type="Pfam" id="PF10677">
    <property type="entry name" value="DUF2490"/>
    <property type="match status" value="1"/>
</dbReference>
<evidence type="ECO:0008006" key="4">
    <source>
        <dbReference type="Google" id="ProtNLM"/>
    </source>
</evidence>
<dbReference type="Proteomes" id="UP000651668">
    <property type="component" value="Unassembled WGS sequence"/>
</dbReference>
<sequence length="222" mass="25906">MKGYLILFLLMGLSLVASAQNQFGILPVINTSFKLQNDWKINSKLEGRQLLKQHPFPADKNDRVFERLDLEVVANKALNSANDVGLGYLIRREDGKFIHRFIQQYAYTQKLYSSKLSHRFRTDETLEKDEALQLRLRYRASWEKPLSGLQVDPEEFYLKLNNEYLGILQDSKGNMEIRGLAVVGYTIGEANRIETGFDYRMEDVFTKLKHKLFLNIGFYHNF</sequence>
<feature type="chain" id="PRO_5038114671" description="DUF2490 domain-containing protein" evidence="1">
    <location>
        <begin position="20"/>
        <end position="222"/>
    </location>
</feature>
<evidence type="ECO:0000313" key="3">
    <source>
        <dbReference type="Proteomes" id="UP000651668"/>
    </source>
</evidence>
<organism evidence="2 3">
    <name type="scientific">Pedobacter quisquiliarum</name>
    <dbReference type="NCBI Taxonomy" id="1834438"/>
    <lineage>
        <taxon>Bacteria</taxon>
        <taxon>Pseudomonadati</taxon>
        <taxon>Bacteroidota</taxon>
        <taxon>Sphingobacteriia</taxon>
        <taxon>Sphingobacteriales</taxon>
        <taxon>Sphingobacteriaceae</taxon>
        <taxon>Pedobacter</taxon>
    </lineage>
</organism>
<proteinExistence type="predicted"/>
<name>A0A916U2Q1_9SPHI</name>
<accession>A0A916U2Q1</accession>